<evidence type="ECO:0000313" key="1">
    <source>
        <dbReference type="EMBL" id="CRL30843.1"/>
    </source>
</evidence>
<dbReference type="EMBL" id="HG793194">
    <property type="protein sequence ID" value="CRL30843.1"/>
    <property type="molecule type" value="Genomic_DNA"/>
</dbReference>
<dbReference type="GO" id="GO:0005829">
    <property type="term" value="C:cytosol"/>
    <property type="evidence" value="ECO:0007669"/>
    <property type="project" value="TreeGrafter"/>
</dbReference>
<accession>A0A0G4PX19</accession>
<evidence type="ECO:0008006" key="3">
    <source>
        <dbReference type="Google" id="ProtNLM"/>
    </source>
</evidence>
<dbReference type="NCBIfam" id="TIGR00730">
    <property type="entry name" value="Rossman fold protein, TIGR00730 family"/>
    <property type="match status" value="1"/>
</dbReference>
<dbReference type="AlphaFoldDB" id="A0A0G4PX19"/>
<organism evidence="1 2">
    <name type="scientific">Penicillium camemberti (strain FM 013)</name>
    <dbReference type="NCBI Taxonomy" id="1429867"/>
    <lineage>
        <taxon>Eukaryota</taxon>
        <taxon>Fungi</taxon>
        <taxon>Dikarya</taxon>
        <taxon>Ascomycota</taxon>
        <taxon>Pezizomycotina</taxon>
        <taxon>Eurotiomycetes</taxon>
        <taxon>Eurotiomycetidae</taxon>
        <taxon>Eurotiales</taxon>
        <taxon>Aspergillaceae</taxon>
        <taxon>Penicillium</taxon>
    </lineage>
</organism>
<dbReference type="Pfam" id="PF03641">
    <property type="entry name" value="Lysine_decarbox"/>
    <property type="match status" value="1"/>
</dbReference>
<dbReference type="PANTHER" id="PTHR31223:SF70">
    <property type="entry name" value="LOG FAMILY PROTEIN YJL055W"/>
    <property type="match status" value="1"/>
</dbReference>
<dbReference type="Proteomes" id="UP000053732">
    <property type="component" value="Unassembled WGS sequence"/>
</dbReference>
<dbReference type="GO" id="GO:0016799">
    <property type="term" value="F:hydrolase activity, hydrolyzing N-glycosyl compounds"/>
    <property type="evidence" value="ECO:0007669"/>
    <property type="project" value="TreeGrafter"/>
</dbReference>
<reference evidence="1 2" key="1">
    <citation type="journal article" date="2014" name="Nat. Commun.">
        <title>Multiple recent horizontal transfers of a large genomic region in cheese making fungi.</title>
        <authorList>
            <person name="Cheeseman K."/>
            <person name="Ropars J."/>
            <person name="Renault P."/>
            <person name="Dupont J."/>
            <person name="Gouzy J."/>
            <person name="Branca A."/>
            <person name="Abraham A.L."/>
            <person name="Ceppi M."/>
            <person name="Conseiller E."/>
            <person name="Debuchy R."/>
            <person name="Malagnac F."/>
            <person name="Goarin A."/>
            <person name="Silar P."/>
            <person name="Lacoste S."/>
            <person name="Sallet E."/>
            <person name="Bensimon A."/>
            <person name="Giraud T."/>
            <person name="Brygoo Y."/>
        </authorList>
    </citation>
    <scope>NUCLEOTIDE SEQUENCE [LARGE SCALE GENOMIC DNA]</scope>
    <source>
        <strain evidence="2">FM 013</strain>
    </source>
</reference>
<name>A0A0G4PX19_PENC3</name>
<dbReference type="PANTHER" id="PTHR31223">
    <property type="entry name" value="LOG FAMILY PROTEIN YJL055W"/>
    <property type="match status" value="1"/>
</dbReference>
<gene>
    <name evidence="1" type="ORF">PCAMFM013_S061g000017</name>
</gene>
<dbReference type="InterPro" id="IPR005269">
    <property type="entry name" value="LOG"/>
</dbReference>
<protein>
    <recommendedName>
        <fullName evidence="3">Lysine decarboxylase</fullName>
    </recommendedName>
</protein>
<dbReference type="SUPFAM" id="SSF102405">
    <property type="entry name" value="MCP/YpsA-like"/>
    <property type="match status" value="1"/>
</dbReference>
<dbReference type="GO" id="GO:0009691">
    <property type="term" value="P:cytokinin biosynthetic process"/>
    <property type="evidence" value="ECO:0007669"/>
    <property type="project" value="InterPro"/>
</dbReference>
<dbReference type="InterPro" id="IPR031100">
    <property type="entry name" value="LOG_fam"/>
</dbReference>
<dbReference type="Gene3D" id="3.40.50.450">
    <property type="match status" value="1"/>
</dbReference>
<keyword evidence="2" id="KW-1185">Reference proteome</keyword>
<evidence type="ECO:0000313" key="2">
    <source>
        <dbReference type="Proteomes" id="UP000053732"/>
    </source>
</evidence>
<proteinExistence type="predicted"/>
<sequence>MTENFFSRGWPYFSGNLILGDIIQWALIPNASRDAVPFPTTYALTPSNCGAQPGASPEYVATAREFASQLHKANARLIYGGGTRGLMGGIAREMVSLPAPTAVQGFIPEALIAKHPEASAISTRNSKQAERQVSEVDAQNNFGNLTIVSDMHTRKRLMLEQVLQGGPGSGFVAMPGGYGTLEEVAEMITWNQLGIHDKGIVILNINEFWDGVLAWFAKAVEQKFVGQGNKDIAVECTDVREVLNTLNMYKLGEGRLNLVWNQI</sequence>
<dbReference type="STRING" id="1429867.A0A0G4PX19"/>